<dbReference type="RefSeq" id="XP_011132011.1">
    <property type="nucleotide sequence ID" value="XM_011133709.1"/>
</dbReference>
<evidence type="ECO:0000313" key="1">
    <source>
        <dbReference type="EMBL" id="EZG50489.1"/>
    </source>
</evidence>
<keyword evidence="2" id="KW-1185">Reference proteome</keyword>
<dbReference type="AlphaFoldDB" id="A0A023B1X3"/>
<dbReference type="GeneID" id="22914432"/>
<organism evidence="1 2">
    <name type="scientific">Gregarina niphandrodes</name>
    <name type="common">Septate eugregarine</name>
    <dbReference type="NCBI Taxonomy" id="110365"/>
    <lineage>
        <taxon>Eukaryota</taxon>
        <taxon>Sar</taxon>
        <taxon>Alveolata</taxon>
        <taxon>Apicomplexa</taxon>
        <taxon>Conoidasida</taxon>
        <taxon>Gregarinasina</taxon>
        <taxon>Eugregarinorida</taxon>
        <taxon>Gregarinidae</taxon>
        <taxon>Gregarina</taxon>
    </lineage>
</organism>
<dbReference type="Proteomes" id="UP000019763">
    <property type="component" value="Unassembled WGS sequence"/>
</dbReference>
<sequence>MANFLFRGLAVNLYELPRKRWISYFGAEPMSSISVMENEDIIMIYDCQQVFVALAKETVTTFASFSNTGDAANISRSTPVHVATSLDTNRKYGKIIKAEFISIAPHLIVVYYENACEIHTAEMDRQIIFKQEFKSKIRHACFGWDLCPERYQGMGCP</sequence>
<protein>
    <submittedName>
        <fullName evidence="1">Uncharacterized protein</fullName>
    </submittedName>
</protein>
<dbReference type="VEuPathDB" id="CryptoDB:GNI_125820"/>
<proteinExistence type="predicted"/>
<evidence type="ECO:0000313" key="2">
    <source>
        <dbReference type="Proteomes" id="UP000019763"/>
    </source>
</evidence>
<dbReference type="EMBL" id="AFNH02000937">
    <property type="protein sequence ID" value="EZG50489.1"/>
    <property type="molecule type" value="Genomic_DNA"/>
</dbReference>
<accession>A0A023B1X3</accession>
<comment type="caution">
    <text evidence="1">The sequence shown here is derived from an EMBL/GenBank/DDBJ whole genome shotgun (WGS) entry which is preliminary data.</text>
</comment>
<reference evidence="1" key="1">
    <citation type="submission" date="2013-12" db="EMBL/GenBank/DDBJ databases">
        <authorList>
            <person name="Omoto C.K."/>
            <person name="Sibley D."/>
            <person name="Venepally P."/>
            <person name="Hadjithomas M."/>
            <person name="Karamycheva S."/>
            <person name="Brunk B."/>
            <person name="Roos D."/>
            <person name="Caler E."/>
            <person name="Lorenzi H."/>
        </authorList>
    </citation>
    <scope>NUCLEOTIDE SEQUENCE</scope>
</reference>
<gene>
    <name evidence="1" type="ORF">GNI_125820</name>
</gene>
<name>A0A023B1X3_GRENI</name>